<evidence type="ECO:0000313" key="15">
    <source>
        <dbReference type="Proteomes" id="UP000030170"/>
    </source>
</evidence>
<dbReference type="Gene3D" id="3.40.50.1000">
    <property type="entry name" value="HAD superfamily/HAD-like"/>
    <property type="match status" value="1"/>
</dbReference>
<protein>
    <submittedName>
        <fullName evidence="14">ATPase</fullName>
    </submittedName>
</protein>
<feature type="transmembrane region" description="Helical" evidence="12">
    <location>
        <begin position="81"/>
        <end position="96"/>
    </location>
</feature>
<dbReference type="InterPro" id="IPR023298">
    <property type="entry name" value="ATPase_P-typ_TM_dom_sf"/>
</dbReference>
<feature type="transmembrane region" description="Helical" evidence="12">
    <location>
        <begin position="794"/>
        <end position="813"/>
    </location>
</feature>
<feature type="transmembrane region" description="Helical" evidence="12">
    <location>
        <begin position="858"/>
        <end position="877"/>
    </location>
</feature>
<dbReference type="InterPro" id="IPR023299">
    <property type="entry name" value="ATPase_P-typ_cyto_dom_N"/>
</dbReference>
<dbReference type="SUPFAM" id="SSF56784">
    <property type="entry name" value="HAD-like"/>
    <property type="match status" value="1"/>
</dbReference>
<dbReference type="OrthoDB" id="499468at2"/>
<dbReference type="GO" id="GO:0005524">
    <property type="term" value="F:ATP binding"/>
    <property type="evidence" value="ECO:0007669"/>
    <property type="project" value="UniProtKB-KW"/>
</dbReference>
<dbReference type="PROSITE" id="PS00154">
    <property type="entry name" value="ATPASE_E1_E2"/>
    <property type="match status" value="1"/>
</dbReference>
<evidence type="ECO:0000256" key="9">
    <source>
        <dbReference type="ARBA" id="ARBA00022967"/>
    </source>
</evidence>
<reference evidence="14 15" key="1">
    <citation type="journal article" date="2014" name="Mol. Ecol.">
        <title>Evolution of Synechococcus.</title>
        <authorList>
            <person name="Dvorak P."/>
            <person name="Casamatta D."/>
            <person name="Hasler P."/>
            <person name="Poulickova A."/>
            <person name="Ondrej V."/>
            <person name="Sanges R."/>
        </authorList>
    </citation>
    <scope>NUCLEOTIDE SEQUENCE [LARGE SCALE GENOMIC DNA]</scope>
    <source>
        <strain evidence="14 15">CAUP A 1101</strain>
    </source>
</reference>
<evidence type="ECO:0000256" key="4">
    <source>
        <dbReference type="ARBA" id="ARBA00022553"/>
    </source>
</evidence>
<dbReference type="SFLD" id="SFLDS00003">
    <property type="entry name" value="Haloacid_Dehalogenase"/>
    <property type="match status" value="1"/>
</dbReference>
<dbReference type="InterPro" id="IPR018303">
    <property type="entry name" value="ATPase_P-typ_P_site"/>
</dbReference>
<evidence type="ECO:0000256" key="8">
    <source>
        <dbReference type="ARBA" id="ARBA00022842"/>
    </source>
</evidence>
<dbReference type="Pfam" id="PF00122">
    <property type="entry name" value="E1-E2_ATPase"/>
    <property type="match status" value="1"/>
</dbReference>
<evidence type="ECO:0000256" key="2">
    <source>
        <dbReference type="ARBA" id="ARBA00005675"/>
    </source>
</evidence>
<comment type="similarity">
    <text evidence="2">Belongs to the cation transport ATPase (P-type) (TC 3.A.3) family. Type IIA subfamily.</text>
</comment>
<dbReference type="SFLD" id="SFLDG00002">
    <property type="entry name" value="C1.7:_P-type_atpase_like"/>
    <property type="match status" value="1"/>
</dbReference>
<evidence type="ECO:0000256" key="10">
    <source>
        <dbReference type="ARBA" id="ARBA00022989"/>
    </source>
</evidence>
<evidence type="ECO:0000256" key="6">
    <source>
        <dbReference type="ARBA" id="ARBA00022741"/>
    </source>
</evidence>
<dbReference type="InterPro" id="IPR006068">
    <property type="entry name" value="ATPase_P-typ_cation-transptr_C"/>
</dbReference>
<keyword evidence="15" id="KW-1185">Reference proteome</keyword>
<feature type="transmembrane region" description="Helical" evidence="12">
    <location>
        <begin position="246"/>
        <end position="264"/>
    </location>
</feature>
<evidence type="ECO:0000259" key="13">
    <source>
        <dbReference type="SMART" id="SM00831"/>
    </source>
</evidence>
<feature type="transmembrane region" description="Helical" evidence="12">
    <location>
        <begin position="889"/>
        <end position="908"/>
    </location>
</feature>
<dbReference type="InterPro" id="IPR004014">
    <property type="entry name" value="ATPase_P-typ_cation-transptr_N"/>
</dbReference>
<dbReference type="Gene3D" id="3.40.1110.10">
    <property type="entry name" value="Calcium-transporting ATPase, cytoplasmic domain N"/>
    <property type="match status" value="1"/>
</dbReference>
<dbReference type="Pfam" id="PF00689">
    <property type="entry name" value="Cation_ATPase_C"/>
    <property type="match status" value="1"/>
</dbReference>
<feature type="transmembrane region" description="Helical" evidence="12">
    <location>
        <begin position="270"/>
        <end position="297"/>
    </location>
</feature>
<evidence type="ECO:0000256" key="1">
    <source>
        <dbReference type="ARBA" id="ARBA00004651"/>
    </source>
</evidence>
<dbReference type="AlphaFoldDB" id="A0A098TRT9"/>
<dbReference type="FunFam" id="3.40.50.1000:FF:000028">
    <property type="entry name" value="Calcium-transporting P-type ATPase, putative"/>
    <property type="match status" value="1"/>
</dbReference>
<dbReference type="InterPro" id="IPR023214">
    <property type="entry name" value="HAD_sf"/>
</dbReference>
<dbReference type="NCBIfam" id="TIGR01494">
    <property type="entry name" value="ATPase_P-type"/>
    <property type="match status" value="2"/>
</dbReference>
<dbReference type="GO" id="GO:0016887">
    <property type="term" value="F:ATP hydrolysis activity"/>
    <property type="evidence" value="ECO:0007669"/>
    <property type="project" value="InterPro"/>
</dbReference>
<dbReference type="InterPro" id="IPR001757">
    <property type="entry name" value="P_typ_ATPase"/>
</dbReference>
<dbReference type="Gene3D" id="1.20.1110.10">
    <property type="entry name" value="Calcium-transporting ATPase, transmembrane domain"/>
    <property type="match status" value="1"/>
</dbReference>
<dbReference type="InterPro" id="IPR059000">
    <property type="entry name" value="ATPase_P-type_domA"/>
</dbReference>
<keyword evidence="9" id="KW-1278">Translocase</keyword>
<dbReference type="PRINTS" id="PR00120">
    <property type="entry name" value="HATPASE"/>
</dbReference>
<dbReference type="Pfam" id="PF13246">
    <property type="entry name" value="Cation_ATPase"/>
    <property type="match status" value="1"/>
</dbReference>
<dbReference type="FunFam" id="3.40.50.1000:FF:000001">
    <property type="entry name" value="Phospholipid-transporting ATPase IC"/>
    <property type="match status" value="1"/>
</dbReference>
<dbReference type="SUPFAM" id="SSF81653">
    <property type="entry name" value="Calcium ATPase, transduction domain A"/>
    <property type="match status" value="1"/>
</dbReference>
<evidence type="ECO:0000256" key="3">
    <source>
        <dbReference type="ARBA" id="ARBA00022475"/>
    </source>
</evidence>
<dbReference type="STRING" id="1497020.DO97_18655"/>
<dbReference type="EMBL" id="JJML01000007">
    <property type="protein sequence ID" value="KGF73523.1"/>
    <property type="molecule type" value="Genomic_DNA"/>
</dbReference>
<sequence length="922" mass="100605">MSNWHQLEISQVLELLGTDASTGLSQQEVSRRQLEYGTNDLIERSLKSPWQILWEQLTASTILILLGAAFISALLRDYKDTLAILAIVVLTILIGFDQEYRASKAIAALKKLAVPKVRVWRAGQWQEISARGIVPGDIVLLEAGNLVPADGRLIESVNLRVQEATFTGESQPVEKHTAPLTEPDLALGERRNLVYLGTVATYGRGLAVVTATGMNTELGSIAHLMQTVVPEPTPLQKRLDQLGQKLVMAALILIAVILALGLLRGEKFQLLFLTAVSMAVAVVPEGLPAIVTISLAIGAQRMLKHQALIRKLPAVETLGSVTVICSDKTGTLTENKMTVTFLAVADHRLDLTTHLQQHQPVLSSSDVQSPLLLGHPALSLLLIGAALCNDALLKPDPDHPHHFHAIGDPTEGALVVTAAQMGLWKARLESIFPRIAEIPFDAERKRMTTVHQLLAAGTPIPDTLELPESWLIASGSSSYIAFTKGGVESLLEVSSQVWVEGQPQGLNGDWHQRIMDTNNQLAQDGMRVMGVAFRFLEPSVHKRLRDEIEENLIFVGIIGMLDPPRPEVKGAILTCRDAGIRPVMITGDQSLTAQHIAQDLGIATSDRIQTGQMLAQLSATELVDLVEDVSVYARVSPQQKLAIIEALQSRGHIVAMTGDGVNDAPALRKADIGVAMGITGTDVAKEAADMVLLDDNFATIVAAVREGRVIYDNIRKSIKYLLSSNSAEIWVMLLAPVVGMPLPLLPIQILWINLMTDGLPALALSVEPAERNIMQRPPQSPTENIFARGMGWNIFWLGLIITLGCLGIGYWYWKMDPESNWQTLLFTTLTFSELGIALGVRSERDSLFHIGLLSNKPMLGAVTLTLGLQLAVVYLPFLQEIFQTKALSVGELGLSLLVSTTVLGAVELQKWLIWQRYRERGQ</sequence>
<proteinExistence type="inferred from homology"/>
<dbReference type="FunFam" id="2.70.150.10:FF:000160">
    <property type="entry name" value="Sarcoplasmic/endoplasmic reticulum calcium ATPase 1"/>
    <property type="match status" value="1"/>
</dbReference>
<dbReference type="SFLD" id="SFLDF00027">
    <property type="entry name" value="p-type_atpase"/>
    <property type="match status" value="1"/>
</dbReference>
<keyword evidence="8" id="KW-0460">Magnesium</keyword>
<name>A0A098TRT9_9CYAN</name>
<keyword evidence="11 12" id="KW-0472">Membrane</keyword>
<dbReference type="InterPro" id="IPR036412">
    <property type="entry name" value="HAD-like_sf"/>
</dbReference>
<evidence type="ECO:0000313" key="14">
    <source>
        <dbReference type="EMBL" id="KGF73523.1"/>
    </source>
</evidence>
<keyword evidence="3" id="KW-1003">Cell membrane</keyword>
<organism evidence="14 15">
    <name type="scientific">Neosynechococcus sphagnicola sy1</name>
    <dbReference type="NCBI Taxonomy" id="1497020"/>
    <lineage>
        <taxon>Bacteria</taxon>
        <taxon>Bacillati</taxon>
        <taxon>Cyanobacteriota</taxon>
        <taxon>Cyanophyceae</taxon>
        <taxon>Neosynechococcales</taxon>
        <taxon>Neosynechococcaceae</taxon>
        <taxon>Neosynechococcus</taxon>
    </lineage>
</organism>
<evidence type="ECO:0000256" key="5">
    <source>
        <dbReference type="ARBA" id="ARBA00022692"/>
    </source>
</evidence>
<comment type="subcellular location">
    <subcellularLocation>
        <location evidence="1">Cell membrane</location>
        <topology evidence="1">Multi-pass membrane protein</topology>
    </subcellularLocation>
</comment>
<accession>A0A098TRT9</accession>
<keyword evidence="10 12" id="KW-1133">Transmembrane helix</keyword>
<keyword evidence="6" id="KW-0547">Nucleotide-binding</keyword>
<dbReference type="InterPro" id="IPR008250">
    <property type="entry name" value="ATPase_P-typ_transduc_dom_A_sf"/>
</dbReference>
<dbReference type="Pfam" id="PF00690">
    <property type="entry name" value="Cation_ATPase_N"/>
    <property type="match status" value="1"/>
</dbReference>
<dbReference type="Proteomes" id="UP000030170">
    <property type="component" value="Unassembled WGS sequence"/>
</dbReference>
<dbReference type="SMART" id="SM00831">
    <property type="entry name" value="Cation_ATPase_N"/>
    <property type="match status" value="1"/>
</dbReference>
<dbReference type="PRINTS" id="PR00119">
    <property type="entry name" value="CATATPASE"/>
</dbReference>
<dbReference type="PANTHER" id="PTHR43294">
    <property type="entry name" value="SODIUM/POTASSIUM-TRANSPORTING ATPASE SUBUNIT ALPHA"/>
    <property type="match status" value="1"/>
</dbReference>
<dbReference type="SUPFAM" id="SSF81665">
    <property type="entry name" value="Calcium ATPase, transmembrane domain M"/>
    <property type="match status" value="1"/>
</dbReference>
<dbReference type="CDD" id="cd02089">
    <property type="entry name" value="P-type_ATPase_Ca_prok"/>
    <property type="match status" value="1"/>
</dbReference>
<dbReference type="InterPro" id="IPR044492">
    <property type="entry name" value="P_typ_ATPase_HD_dom"/>
</dbReference>
<dbReference type="PANTHER" id="PTHR43294:SF21">
    <property type="entry name" value="CATION TRANSPORTING ATPASE"/>
    <property type="match status" value="1"/>
</dbReference>
<gene>
    <name evidence="14" type="ORF">DO97_18655</name>
</gene>
<comment type="caution">
    <text evidence="14">The sequence shown here is derived from an EMBL/GenBank/DDBJ whole genome shotgun (WGS) entry which is preliminary data.</text>
</comment>
<evidence type="ECO:0000256" key="11">
    <source>
        <dbReference type="ARBA" id="ARBA00023136"/>
    </source>
</evidence>
<evidence type="ECO:0000256" key="7">
    <source>
        <dbReference type="ARBA" id="ARBA00022840"/>
    </source>
</evidence>
<keyword evidence="5 12" id="KW-0812">Transmembrane</keyword>
<evidence type="ECO:0000256" key="12">
    <source>
        <dbReference type="SAM" id="Phobius"/>
    </source>
</evidence>
<feature type="domain" description="Cation-transporting P-type ATPase N-terminal" evidence="13">
    <location>
        <begin position="3"/>
        <end position="77"/>
    </location>
</feature>
<dbReference type="GO" id="GO:0005886">
    <property type="term" value="C:plasma membrane"/>
    <property type="evidence" value="ECO:0007669"/>
    <property type="project" value="UniProtKB-SubCell"/>
</dbReference>
<dbReference type="SUPFAM" id="SSF81660">
    <property type="entry name" value="Metal cation-transporting ATPase, ATP-binding domain N"/>
    <property type="match status" value="1"/>
</dbReference>
<dbReference type="Gene3D" id="2.70.150.10">
    <property type="entry name" value="Calcium-transporting ATPase, cytoplasmic transduction domain A"/>
    <property type="match status" value="1"/>
</dbReference>
<keyword evidence="4" id="KW-0597">Phosphoprotein</keyword>
<dbReference type="RefSeq" id="WP_036531258.1">
    <property type="nucleotide sequence ID" value="NZ_JJML01000007.1"/>
</dbReference>
<dbReference type="InterPro" id="IPR050510">
    <property type="entry name" value="Cation_transp_ATPase_P-type"/>
</dbReference>
<feature type="transmembrane region" description="Helical" evidence="12">
    <location>
        <begin position="52"/>
        <end position="75"/>
    </location>
</feature>
<keyword evidence="7" id="KW-0067">ATP-binding</keyword>
<feature type="transmembrane region" description="Helical" evidence="12">
    <location>
        <begin position="819"/>
        <end position="838"/>
    </location>
</feature>